<dbReference type="Gene3D" id="3.40.50.2300">
    <property type="match status" value="1"/>
</dbReference>
<dbReference type="SMART" id="SM00421">
    <property type="entry name" value="HTH_LUXR"/>
    <property type="match status" value="1"/>
</dbReference>
<dbReference type="PROSITE" id="PS50110">
    <property type="entry name" value="RESPONSE_REGULATORY"/>
    <property type="match status" value="1"/>
</dbReference>
<gene>
    <name evidence="8" type="ORF">ID810_09775</name>
</gene>
<dbReference type="PROSITE" id="PS50043">
    <property type="entry name" value="HTH_LUXR_2"/>
    <property type="match status" value="1"/>
</dbReference>
<dbReference type="CDD" id="cd06170">
    <property type="entry name" value="LuxR_C_like"/>
    <property type="match status" value="1"/>
</dbReference>
<feature type="domain" description="Response regulatory" evidence="7">
    <location>
        <begin position="2"/>
        <end position="115"/>
    </location>
</feature>
<dbReference type="InterPro" id="IPR001789">
    <property type="entry name" value="Sig_transdc_resp-reg_receiver"/>
</dbReference>
<dbReference type="GO" id="GO:0003677">
    <property type="term" value="F:DNA binding"/>
    <property type="evidence" value="ECO:0007669"/>
    <property type="project" value="UniProtKB-KW"/>
</dbReference>
<keyword evidence="2" id="KW-0805">Transcription regulation</keyword>
<dbReference type="GO" id="GO:0000160">
    <property type="term" value="P:phosphorelay signal transduction system"/>
    <property type="evidence" value="ECO:0007669"/>
    <property type="project" value="InterPro"/>
</dbReference>
<dbReference type="PRINTS" id="PR00038">
    <property type="entry name" value="HTHLUXR"/>
</dbReference>
<evidence type="ECO:0000313" key="8">
    <source>
        <dbReference type="EMBL" id="QPL05022.1"/>
    </source>
</evidence>
<protein>
    <submittedName>
        <fullName evidence="8">Response regulator transcription factor</fullName>
    </submittedName>
</protein>
<keyword evidence="4" id="KW-0804">Transcription</keyword>
<keyword evidence="3" id="KW-0238">DNA-binding</keyword>
<sequence length="214" mass="22765">MKVLVVDDNAIVRIGLLRVLEQVPDVTEVRQASDGVEAIEVARSFSPEIVLLDVRMPRMNGLEALPSLVERARVIMLTSADDAESISTALARGASGYLVHGSLGIEDVSGAISTCRQGGMVLSAAAAKQIRVADAPQGTDPHPLSGIVSEREALVLEAASQGLSNVDIAREHFLSPRTVKNYLNAAYVKLGVHNRAEAVIAWREARGEPDAPGR</sequence>
<dbReference type="PANTHER" id="PTHR43214">
    <property type="entry name" value="TWO-COMPONENT RESPONSE REGULATOR"/>
    <property type="match status" value="1"/>
</dbReference>
<proteinExistence type="predicted"/>
<accession>A0A7T0LJX8</accession>
<evidence type="ECO:0000259" key="7">
    <source>
        <dbReference type="PROSITE" id="PS50110"/>
    </source>
</evidence>
<reference evidence="8 9" key="1">
    <citation type="submission" date="2020-11" db="EMBL/GenBank/DDBJ databases">
        <title>Actinomyces sp. ZJ750.</title>
        <authorList>
            <person name="Zhou J."/>
        </authorList>
    </citation>
    <scope>NUCLEOTIDE SEQUENCE [LARGE SCALE GENOMIC DNA]</scope>
    <source>
        <strain evidence="8 9">ZJ750</strain>
    </source>
</reference>
<organism evidence="8 9">
    <name type="scientific">Actinomyces respiraculi</name>
    <dbReference type="NCBI Taxonomy" id="2744574"/>
    <lineage>
        <taxon>Bacteria</taxon>
        <taxon>Bacillati</taxon>
        <taxon>Actinomycetota</taxon>
        <taxon>Actinomycetes</taxon>
        <taxon>Actinomycetales</taxon>
        <taxon>Actinomycetaceae</taxon>
        <taxon>Actinomyces</taxon>
    </lineage>
</organism>
<dbReference type="CDD" id="cd17535">
    <property type="entry name" value="REC_NarL-like"/>
    <property type="match status" value="1"/>
</dbReference>
<dbReference type="SUPFAM" id="SSF46894">
    <property type="entry name" value="C-terminal effector domain of the bipartite response regulators"/>
    <property type="match status" value="1"/>
</dbReference>
<dbReference type="Proteomes" id="UP000594637">
    <property type="component" value="Chromosome"/>
</dbReference>
<keyword evidence="1 5" id="KW-0597">Phosphoprotein</keyword>
<dbReference type="AlphaFoldDB" id="A0A7T0LJX8"/>
<evidence type="ECO:0000256" key="4">
    <source>
        <dbReference type="ARBA" id="ARBA00023163"/>
    </source>
</evidence>
<dbReference type="PANTHER" id="PTHR43214:SF24">
    <property type="entry name" value="TRANSCRIPTIONAL REGULATORY PROTEIN NARL-RELATED"/>
    <property type="match status" value="1"/>
</dbReference>
<evidence type="ECO:0000256" key="1">
    <source>
        <dbReference type="ARBA" id="ARBA00022553"/>
    </source>
</evidence>
<dbReference type="InterPro" id="IPR039420">
    <property type="entry name" value="WalR-like"/>
</dbReference>
<evidence type="ECO:0000256" key="5">
    <source>
        <dbReference type="PROSITE-ProRule" id="PRU00169"/>
    </source>
</evidence>
<dbReference type="Pfam" id="PF00072">
    <property type="entry name" value="Response_reg"/>
    <property type="match status" value="1"/>
</dbReference>
<dbReference type="InterPro" id="IPR058245">
    <property type="entry name" value="NreC/VraR/RcsB-like_REC"/>
</dbReference>
<dbReference type="EMBL" id="CP063989">
    <property type="protein sequence ID" value="QPL05022.1"/>
    <property type="molecule type" value="Genomic_DNA"/>
</dbReference>
<evidence type="ECO:0000256" key="3">
    <source>
        <dbReference type="ARBA" id="ARBA00023125"/>
    </source>
</evidence>
<dbReference type="InterPro" id="IPR011006">
    <property type="entry name" value="CheY-like_superfamily"/>
</dbReference>
<dbReference type="SMART" id="SM00448">
    <property type="entry name" value="REC"/>
    <property type="match status" value="1"/>
</dbReference>
<evidence type="ECO:0000259" key="6">
    <source>
        <dbReference type="PROSITE" id="PS50043"/>
    </source>
</evidence>
<dbReference type="InterPro" id="IPR000792">
    <property type="entry name" value="Tscrpt_reg_LuxR_C"/>
</dbReference>
<dbReference type="InterPro" id="IPR016032">
    <property type="entry name" value="Sig_transdc_resp-reg_C-effctor"/>
</dbReference>
<evidence type="ECO:0000313" key="9">
    <source>
        <dbReference type="Proteomes" id="UP000594637"/>
    </source>
</evidence>
<name>A0A7T0LJX8_9ACTO</name>
<dbReference type="RefSeq" id="WP_166857899.1">
    <property type="nucleotide sequence ID" value="NZ_CP063989.1"/>
</dbReference>
<dbReference type="GO" id="GO:0006355">
    <property type="term" value="P:regulation of DNA-templated transcription"/>
    <property type="evidence" value="ECO:0007669"/>
    <property type="project" value="InterPro"/>
</dbReference>
<feature type="domain" description="HTH luxR-type" evidence="6">
    <location>
        <begin position="141"/>
        <end position="206"/>
    </location>
</feature>
<dbReference type="Pfam" id="PF00196">
    <property type="entry name" value="GerE"/>
    <property type="match status" value="1"/>
</dbReference>
<keyword evidence="9" id="KW-1185">Reference proteome</keyword>
<dbReference type="SUPFAM" id="SSF52172">
    <property type="entry name" value="CheY-like"/>
    <property type="match status" value="1"/>
</dbReference>
<evidence type="ECO:0000256" key="2">
    <source>
        <dbReference type="ARBA" id="ARBA00023015"/>
    </source>
</evidence>
<dbReference type="KEGG" id="arep:ID810_09775"/>
<feature type="modified residue" description="4-aspartylphosphate" evidence="5">
    <location>
        <position position="53"/>
    </location>
</feature>